<organism evidence="6 7">
    <name type="scientific">Nocardioides jiangxiensis</name>
    <dbReference type="NCBI Taxonomy" id="3064524"/>
    <lineage>
        <taxon>Bacteria</taxon>
        <taxon>Bacillati</taxon>
        <taxon>Actinomycetota</taxon>
        <taxon>Actinomycetes</taxon>
        <taxon>Propionibacteriales</taxon>
        <taxon>Nocardioidaceae</taxon>
        <taxon>Nocardioides</taxon>
    </lineage>
</organism>
<dbReference type="SUPFAM" id="SSF51735">
    <property type="entry name" value="NAD(P)-binding Rossmann-fold domains"/>
    <property type="match status" value="1"/>
</dbReference>
<dbReference type="InterPro" id="IPR049062">
    <property type="entry name" value="NAD_Glu_DH_ACT2"/>
</dbReference>
<dbReference type="Pfam" id="PF21077">
    <property type="entry name" value="GDH_ACT3"/>
    <property type="match status" value="1"/>
</dbReference>
<dbReference type="InterPro" id="IPR049064">
    <property type="entry name" value="NAD_Glu_DH_ACT3"/>
</dbReference>
<dbReference type="InterPro" id="IPR046346">
    <property type="entry name" value="Aminoacid_DH-like_N_sf"/>
</dbReference>
<dbReference type="PANTHER" id="PTHR43403">
    <property type="entry name" value="NAD-SPECIFIC GLUTAMATE DEHYDROGENASE"/>
    <property type="match status" value="1"/>
</dbReference>
<accession>A0ABT9B6L1</accession>
<dbReference type="Pfam" id="PF21079">
    <property type="entry name" value="GDH_HM2"/>
    <property type="match status" value="1"/>
</dbReference>
<name>A0ABT9B6L1_9ACTN</name>
<dbReference type="InterPro" id="IPR049059">
    <property type="entry name" value="NAD_Glu_DH_HM1"/>
</dbReference>
<comment type="caution">
    <text evidence="6">The sequence shown here is derived from an EMBL/GenBank/DDBJ whole genome shotgun (WGS) entry which is preliminary data.</text>
</comment>
<feature type="domain" description="NAD-glutamate dehydrogenase ACT2" evidence="4">
    <location>
        <begin position="385"/>
        <end position="475"/>
    </location>
</feature>
<proteinExistence type="predicted"/>
<evidence type="ECO:0000259" key="2">
    <source>
        <dbReference type="Pfam" id="PF21074"/>
    </source>
</evidence>
<feature type="domain" description="NAD-specific glutamate dehydrogenase C-terminal" evidence="2">
    <location>
        <begin position="1245"/>
        <end position="1582"/>
    </location>
</feature>
<dbReference type="Pfam" id="PF05088">
    <property type="entry name" value="Bac_GDH_CD"/>
    <property type="match status" value="1"/>
</dbReference>
<dbReference type="EMBL" id="JAUQTA010000002">
    <property type="protein sequence ID" value="MDO7868951.1"/>
    <property type="molecule type" value="Genomic_DNA"/>
</dbReference>
<dbReference type="InterPro" id="IPR007780">
    <property type="entry name" value="NAD_Glu_DH_bac"/>
</dbReference>
<dbReference type="InterPro" id="IPR036291">
    <property type="entry name" value="NAD(P)-bd_dom_sf"/>
</dbReference>
<evidence type="ECO:0000259" key="5">
    <source>
        <dbReference type="Pfam" id="PF21077"/>
    </source>
</evidence>
<dbReference type="InterPro" id="IPR048381">
    <property type="entry name" value="GDH_C"/>
</dbReference>
<keyword evidence="6" id="KW-0560">Oxidoreductase</keyword>
<evidence type="ECO:0000259" key="4">
    <source>
        <dbReference type="Pfam" id="PF21076"/>
    </source>
</evidence>
<feature type="domain" description="NAD-glutamate dehydrogenase N-terminal ACT1" evidence="3">
    <location>
        <begin position="12"/>
        <end position="150"/>
    </location>
</feature>
<dbReference type="InterPro" id="IPR024727">
    <property type="entry name" value="NAD_Glu_DH_N_ACT1"/>
</dbReference>
<dbReference type="PIRSF" id="PIRSF036761">
    <property type="entry name" value="GDH_Mll4104"/>
    <property type="match status" value="1"/>
</dbReference>
<protein>
    <submittedName>
        <fullName evidence="6">NAD-glutamate dehydrogenase</fullName>
        <ecNumber evidence="6">1.4.1.2</ecNumber>
    </submittedName>
</protein>
<gene>
    <name evidence="6" type="ORF">Q5722_11290</name>
</gene>
<feature type="domain" description="NAD-glutamate dehydrogenase catalytic" evidence="1">
    <location>
        <begin position="704"/>
        <end position="1200"/>
    </location>
</feature>
<dbReference type="InterPro" id="IPR028971">
    <property type="entry name" value="NAD-GDH_cat"/>
</dbReference>
<dbReference type="RefSeq" id="WP_305028374.1">
    <property type="nucleotide sequence ID" value="NZ_JAUQTA010000002.1"/>
</dbReference>
<dbReference type="Pfam" id="PF21076">
    <property type="entry name" value="GDH_ACT2"/>
    <property type="match status" value="1"/>
</dbReference>
<sequence length="1586" mass="174365">MPRHDSTPDVLLQAYFRHIAPEDLADRLPDDLAGALASHRKLASLRASGTVVVRVHTPRAAVQGWEAHGHTVVEVVTEDMPFLVDSVLMALAREGHDVHLVVHPRFDVMRTAEGALLSVEPADERVPPGDGWTRESWMHVEVDRLPEGRDIAADFETSIRQVLDDVRSAVHDWQAMRAKVLAIADDLESSPPPLPAPELEQGTGLLRWLADDHFTFLGYREYDLLDDDSLQPVAGSGLGILRGRGEASAASFARLPPHVRAHAREQTLLVLAKANSRATVHRSAYLDYVGVKRFDAEGVVTGERRFLGLWSSAAYTESLRRIPLLSEKADAVLAAAGLDPLSHAGKALVEILEDYPRDELLTVPVEDLVKVAEAVLQARERRRLRLFVRPDTYRRYLTCLVYVPRDRYSTSVRERFAAILRDRLGASTVEYSARVGESPLAQVHFVVRPENAEAVPEVDVAALEHELVEAARSWSDDFVGAVTVEFGESEAARLVRAYRGAFPPAYVEEFSPRAAAVDVRRIEAIQGEAGVDVAMSERVDAPADEVRLSIYRVGEPLTLTAALPMLASLGVEVVDERPHELEGLARPTWIYEFGLRAPSPVGESDLAPLEELLRAILAGECEVDGFNALVLGAGLHWRQAAVLRAYARYLKQAGTPFSLESIEEALRENVALTRLVVGLFEARFDPDADAEGRSQKEERLREQIVSGLDDVVRLDHDRILRSYLALVSATLRTNHFMVGVDGRPRACLALKLDPGQVPDLPAPRPQFEIFVHSPRVEGVHLRFGAVARGGLRWSDRRDDYRTEVLGLVKAQMVKNTVIVPVGAKGGFYAKHLPDPADREAWLAEGIACYRTFIAGLLDLTDNMVSGEVVPPARVVRHDGDDAYLVVAADKGTATFSDIANEVAAGYGFWLGDAFASGGSAGYDHKAMGITARGAWVSVQRHFREMGVDCQNEEFTCVGIGDMSGDVFGNGLLSSRTTRLVAAFDHRDIFLDPDPDPSTSYDERARLFALPRSSWQDYDRKLISAGGGVWSRQAKQVPVSPEVAAVLGLDPATGSLPPNDLLRAILAAPVDLLWNGGIGTYVKGAAESHADVGDKANDAIRINGAELRVRCVGEGGNLGLTQLGRIEYAAAGGRINTDFIDNSAGVDTSDREVNLKILLDAAVDDGDLTGKQRNALLASMTDEVAALVLRDNYEQNLALANALATAPALLHVHESWLQALEQRRAVDRELEGLPAAAEVRRRQEQGEGLTAPELAVMLSWTKIVLARELLESDLPDDPFLRSDLYAYFPSQVRQEYRQRILRHPLRREIIVTQVVNDLVNGAGITFWHRLSEETSASAPDLARANFVAREIFASLALRERIAAEDNRLDASVQTTMRIEMRTLVERASRWLVTNRRSPLASEEIVDYFGEAVQRLMDYLPGLLGGREREGFEARRDDLLAHGVDEALATRVAVLQPAYVLLGVVETAEREQVDPLDVARVHFALGERLGLSSVVRRVQALPRRDRWEALARAAVRDDLHAVHAALTEQVLQSTPAEEPAPLRVALWEERDAGRVQRAAQTLEEICVDESADLARVAVGLRVVRGLVT</sequence>
<keyword evidence="7" id="KW-1185">Reference proteome</keyword>
<dbReference type="InterPro" id="IPR049058">
    <property type="entry name" value="NAD_Glu_DH_HM2"/>
</dbReference>
<evidence type="ECO:0000259" key="3">
    <source>
        <dbReference type="Pfam" id="PF21075"/>
    </source>
</evidence>
<dbReference type="EC" id="1.4.1.2" evidence="6"/>
<dbReference type="SUPFAM" id="SSF53223">
    <property type="entry name" value="Aminoacid dehydrogenase-like, N-terminal domain"/>
    <property type="match status" value="1"/>
</dbReference>
<dbReference type="Pfam" id="PF21073">
    <property type="entry name" value="GDH_HM1"/>
    <property type="match status" value="1"/>
</dbReference>
<dbReference type="Pfam" id="PF21078">
    <property type="entry name" value="GDH_HM3"/>
    <property type="match status" value="1"/>
</dbReference>
<feature type="domain" description="NAD-glutamate dehydrogenase ACT3" evidence="5">
    <location>
        <begin position="533"/>
        <end position="600"/>
    </location>
</feature>
<dbReference type="InterPro" id="IPR049056">
    <property type="entry name" value="NAD_Glu_DH_HM3"/>
</dbReference>
<evidence type="ECO:0000313" key="7">
    <source>
        <dbReference type="Proteomes" id="UP001233314"/>
    </source>
</evidence>
<evidence type="ECO:0000313" key="6">
    <source>
        <dbReference type="EMBL" id="MDO7868951.1"/>
    </source>
</evidence>
<dbReference type="GO" id="GO:0004352">
    <property type="term" value="F:glutamate dehydrogenase (NAD+) activity"/>
    <property type="evidence" value="ECO:0007669"/>
    <property type="project" value="UniProtKB-EC"/>
</dbReference>
<dbReference type="PANTHER" id="PTHR43403:SF1">
    <property type="entry name" value="NAD-SPECIFIC GLUTAMATE DEHYDROGENASE"/>
    <property type="match status" value="1"/>
</dbReference>
<dbReference type="Pfam" id="PF21075">
    <property type="entry name" value="GDH_ACT1"/>
    <property type="match status" value="1"/>
</dbReference>
<evidence type="ECO:0000259" key="1">
    <source>
        <dbReference type="Pfam" id="PF05088"/>
    </source>
</evidence>
<dbReference type="Proteomes" id="UP001233314">
    <property type="component" value="Unassembled WGS sequence"/>
</dbReference>
<reference evidence="6 7" key="1">
    <citation type="submission" date="2023-07" db="EMBL/GenBank/DDBJ databases">
        <title>Nocardioides sp. nov WY-20 isolated from soil.</title>
        <authorList>
            <person name="Liu B."/>
            <person name="Wan Y."/>
        </authorList>
    </citation>
    <scope>NUCLEOTIDE SEQUENCE [LARGE SCALE GENOMIC DNA]</scope>
    <source>
        <strain evidence="6 7">WY-20</strain>
    </source>
</reference>
<dbReference type="Pfam" id="PF21074">
    <property type="entry name" value="GDH_C"/>
    <property type="match status" value="1"/>
</dbReference>